<reference evidence="8 9" key="1">
    <citation type="submission" date="2019-02" db="EMBL/GenBank/DDBJ databases">
        <title>Prokaryotic population dynamics and viral predation in marine succession experiment using metagenomics: the confinement effect.</title>
        <authorList>
            <person name="Haro-Moreno J.M."/>
            <person name="Rodriguez-Valera F."/>
            <person name="Lopez-Perez M."/>
        </authorList>
    </citation>
    <scope>NUCLEOTIDE SEQUENCE [LARGE SCALE GENOMIC DNA]</scope>
    <source>
        <strain evidence="8">MED-G169</strain>
    </source>
</reference>
<evidence type="ECO:0000256" key="3">
    <source>
        <dbReference type="ARBA" id="ARBA00008981"/>
    </source>
</evidence>
<evidence type="ECO:0000256" key="1">
    <source>
        <dbReference type="ARBA" id="ARBA00001933"/>
    </source>
</evidence>
<dbReference type="FunFam" id="3.40.640.10:FF:000021">
    <property type="entry name" value="Glutamate-1-semialdehyde 2,1-aminomutase"/>
    <property type="match status" value="1"/>
</dbReference>
<dbReference type="InterPro" id="IPR049704">
    <property type="entry name" value="Aminotrans_3_PPA_site"/>
</dbReference>
<evidence type="ECO:0000256" key="5">
    <source>
        <dbReference type="ARBA" id="ARBA00023235"/>
    </source>
</evidence>
<dbReference type="GO" id="GO:0006782">
    <property type="term" value="P:protoporphyrinogen IX biosynthetic process"/>
    <property type="evidence" value="ECO:0007669"/>
    <property type="project" value="UniProtKB-UniRule"/>
</dbReference>
<dbReference type="HAMAP" id="MF_00375">
    <property type="entry name" value="HemL_aminotrans_3"/>
    <property type="match status" value="1"/>
</dbReference>
<dbReference type="Gene3D" id="3.90.1150.10">
    <property type="entry name" value="Aspartate Aminotransferase, domain 1"/>
    <property type="match status" value="1"/>
</dbReference>
<keyword evidence="5 7" id="KW-0413">Isomerase</keyword>
<dbReference type="AlphaFoldDB" id="A0A520LJY5"/>
<evidence type="ECO:0000256" key="2">
    <source>
        <dbReference type="ARBA" id="ARBA00004819"/>
    </source>
</evidence>
<dbReference type="Gene3D" id="3.40.640.10">
    <property type="entry name" value="Type I PLP-dependent aspartate aminotransferase-like (Major domain)"/>
    <property type="match status" value="1"/>
</dbReference>
<keyword evidence="6 7" id="KW-0627">Porphyrin biosynthesis</keyword>
<proteinExistence type="inferred from homology"/>
<dbReference type="Pfam" id="PF00202">
    <property type="entry name" value="Aminotran_3"/>
    <property type="match status" value="1"/>
</dbReference>
<dbReference type="SUPFAM" id="SSF53383">
    <property type="entry name" value="PLP-dependent transferases"/>
    <property type="match status" value="1"/>
</dbReference>
<dbReference type="GO" id="GO:0042286">
    <property type="term" value="F:glutamate-1-semialdehyde 2,1-aminomutase activity"/>
    <property type="evidence" value="ECO:0007669"/>
    <property type="project" value="UniProtKB-UniRule"/>
</dbReference>
<comment type="pathway">
    <text evidence="2">Porphyrin-containing compound metabolism; protoporphyrin-IX biosynthesis; 5-aminolevulinate from L-glutamyl-tRNA(Glu): step 2/2.</text>
</comment>
<dbReference type="InterPro" id="IPR015424">
    <property type="entry name" value="PyrdxlP-dep_Trfase"/>
</dbReference>
<dbReference type="CDD" id="cd00610">
    <property type="entry name" value="OAT_like"/>
    <property type="match status" value="1"/>
</dbReference>
<protein>
    <recommendedName>
        <fullName evidence="7">Glutamate-1-semialdehyde 2,1-aminomutase</fullName>
        <shortName evidence="7">GSA</shortName>
        <ecNumber evidence="7">5.4.3.8</ecNumber>
    </recommendedName>
    <alternativeName>
        <fullName evidence="7">Glutamate-1-semialdehyde aminotransferase</fullName>
        <shortName evidence="7">GSA-AT</shortName>
    </alternativeName>
</protein>
<dbReference type="InterPro" id="IPR004639">
    <property type="entry name" value="4pyrrol_synth_GluAld_NH2Trfase"/>
</dbReference>
<dbReference type="PANTHER" id="PTHR43713:SF3">
    <property type="entry name" value="GLUTAMATE-1-SEMIALDEHYDE 2,1-AMINOMUTASE 1, CHLOROPLASTIC-RELATED"/>
    <property type="match status" value="1"/>
</dbReference>
<dbReference type="PANTHER" id="PTHR43713">
    <property type="entry name" value="GLUTAMATE-1-SEMIALDEHYDE 2,1-AMINOMUTASE"/>
    <property type="match status" value="1"/>
</dbReference>
<dbReference type="InterPro" id="IPR015422">
    <property type="entry name" value="PyrdxlP-dep_Trfase_small"/>
</dbReference>
<keyword evidence="4 7" id="KW-0663">Pyridoxal phosphate</keyword>
<dbReference type="GO" id="GO:0005737">
    <property type="term" value="C:cytoplasm"/>
    <property type="evidence" value="ECO:0007669"/>
    <property type="project" value="UniProtKB-SubCell"/>
</dbReference>
<dbReference type="Proteomes" id="UP000318148">
    <property type="component" value="Unassembled WGS sequence"/>
</dbReference>
<sequence>MKINVKRRENISKKLFDSAKKYIPGGVNSPVRAFKAVGGTPVFFEKAKGAYLFDADGNRYIDYIMSWGPMLLGHGNKIVTNAIKEQIDKALTFGAPTELELQLAEKLCSLVPGMEMIRMVNSGTEATMSAIRLARAYTDRDKIVKFEGCYHGHSDSLLVKAGSGALTMGEPSSPGVPKCLAEHTITLPYNNIQMVNELFENIGSEIAAIIVEPVVGNMNCVPPIPGFLEALRKCCTDNKALLIADEVMTGFRVSPRGAMAHYKVAPDLICLGKVIGGGLPVGAFGGKKDIMELVSPQGSVYQAGTLSGNPVAMACGLATINLIGNDTFLDPVIKITEMLCKGLEISAKKHNIDLTTNSAGTMWGFFFSKDDKVTSYDQVIACNTERFKKFYHGMLTKGIYFAPASFEAGFLSSAHTLEDINYTIEAADEVFATL</sequence>
<dbReference type="EMBL" id="SHBO01000054">
    <property type="protein sequence ID" value="RZO04857.1"/>
    <property type="molecule type" value="Genomic_DNA"/>
</dbReference>
<comment type="subcellular location">
    <subcellularLocation>
        <location evidence="7">Cytoplasm</location>
    </subcellularLocation>
</comment>
<organism evidence="8 9">
    <name type="scientific">SAR92 clade bacterium</name>
    <dbReference type="NCBI Taxonomy" id="2315479"/>
    <lineage>
        <taxon>Bacteria</taxon>
        <taxon>Pseudomonadati</taxon>
        <taxon>Pseudomonadota</taxon>
        <taxon>Gammaproteobacteria</taxon>
        <taxon>Cellvibrionales</taxon>
        <taxon>Porticoccaceae</taxon>
        <taxon>SAR92 clade</taxon>
    </lineage>
</organism>
<dbReference type="InterPro" id="IPR015421">
    <property type="entry name" value="PyrdxlP-dep_Trfase_major"/>
</dbReference>
<comment type="subunit">
    <text evidence="7">Homodimer.</text>
</comment>
<comment type="similarity">
    <text evidence="3 7">Belongs to the class-III pyridoxal-phosphate-dependent aminotransferase family. HemL subfamily.</text>
</comment>
<keyword evidence="7" id="KW-0963">Cytoplasm</keyword>
<dbReference type="PROSITE" id="PS00600">
    <property type="entry name" value="AA_TRANSFER_CLASS_3"/>
    <property type="match status" value="1"/>
</dbReference>
<feature type="modified residue" description="N6-(pyridoxal phosphate)lysine" evidence="7">
    <location>
        <position position="273"/>
    </location>
</feature>
<name>A0A520LJY5_9GAMM</name>
<comment type="caution">
    <text evidence="8">The sequence shown here is derived from an EMBL/GenBank/DDBJ whole genome shotgun (WGS) entry which is preliminary data.</text>
</comment>
<dbReference type="NCBIfam" id="TIGR00713">
    <property type="entry name" value="hemL"/>
    <property type="match status" value="1"/>
</dbReference>
<evidence type="ECO:0000256" key="4">
    <source>
        <dbReference type="ARBA" id="ARBA00022898"/>
    </source>
</evidence>
<dbReference type="InterPro" id="IPR005814">
    <property type="entry name" value="Aminotrans_3"/>
</dbReference>
<dbReference type="UniPathway" id="UPA00251">
    <property type="reaction ID" value="UER00317"/>
</dbReference>
<evidence type="ECO:0000256" key="6">
    <source>
        <dbReference type="ARBA" id="ARBA00023244"/>
    </source>
</evidence>
<evidence type="ECO:0000313" key="8">
    <source>
        <dbReference type="EMBL" id="RZO04857.1"/>
    </source>
</evidence>
<evidence type="ECO:0000256" key="7">
    <source>
        <dbReference type="HAMAP-Rule" id="MF_00375"/>
    </source>
</evidence>
<dbReference type="GO" id="GO:0008483">
    <property type="term" value="F:transaminase activity"/>
    <property type="evidence" value="ECO:0007669"/>
    <property type="project" value="InterPro"/>
</dbReference>
<dbReference type="NCBIfam" id="NF000818">
    <property type="entry name" value="PRK00062.1"/>
    <property type="match status" value="1"/>
</dbReference>
<accession>A0A520LJY5</accession>
<dbReference type="EC" id="5.4.3.8" evidence="7"/>
<comment type="catalytic activity">
    <reaction evidence="7">
        <text>(S)-4-amino-5-oxopentanoate = 5-aminolevulinate</text>
        <dbReference type="Rhea" id="RHEA:14265"/>
        <dbReference type="ChEBI" id="CHEBI:57501"/>
        <dbReference type="ChEBI" id="CHEBI:356416"/>
        <dbReference type="EC" id="5.4.3.8"/>
    </reaction>
</comment>
<dbReference type="GO" id="GO:0030170">
    <property type="term" value="F:pyridoxal phosphate binding"/>
    <property type="evidence" value="ECO:0007669"/>
    <property type="project" value="InterPro"/>
</dbReference>
<gene>
    <name evidence="7 8" type="primary">hemL</name>
    <name evidence="8" type="ORF">EVB02_03875</name>
</gene>
<evidence type="ECO:0000313" key="9">
    <source>
        <dbReference type="Proteomes" id="UP000318148"/>
    </source>
</evidence>
<comment type="cofactor">
    <cofactor evidence="1 7">
        <name>pyridoxal 5'-phosphate</name>
        <dbReference type="ChEBI" id="CHEBI:597326"/>
    </cofactor>
</comment>